<evidence type="ECO:0000256" key="1">
    <source>
        <dbReference type="SAM" id="Phobius"/>
    </source>
</evidence>
<keyword evidence="3" id="KW-1185">Reference proteome</keyword>
<feature type="transmembrane region" description="Helical" evidence="1">
    <location>
        <begin position="57"/>
        <end position="76"/>
    </location>
</feature>
<dbReference type="RefSeq" id="WP_269360410.1">
    <property type="nucleotide sequence ID" value="NZ_JAPWHE010000041.1"/>
</dbReference>
<keyword evidence="1" id="KW-0812">Transmembrane</keyword>
<gene>
    <name evidence="2" type="ORF">O4H32_14980</name>
</gene>
<dbReference type="InterPro" id="IPR037272">
    <property type="entry name" value="SNS_sf"/>
</dbReference>
<feature type="non-terminal residue" evidence="2">
    <location>
        <position position="77"/>
    </location>
</feature>
<proteinExistence type="predicted"/>
<keyword evidence="1" id="KW-0472">Membrane</keyword>
<evidence type="ECO:0000313" key="3">
    <source>
        <dbReference type="Proteomes" id="UP001068379"/>
    </source>
</evidence>
<reference evidence="2" key="1">
    <citation type="submission" date="2022-12" db="EMBL/GenBank/DDBJ databases">
        <title>Bacterial isolates from different developmental stages of Nematostella vectensis.</title>
        <authorList>
            <person name="Fraune S."/>
        </authorList>
    </citation>
    <scope>NUCLEOTIDE SEQUENCE</scope>
    <source>
        <strain evidence="2">G21619-S1</strain>
    </source>
</reference>
<evidence type="ECO:0000313" key="2">
    <source>
        <dbReference type="EMBL" id="MCZ4331243.1"/>
    </source>
</evidence>
<feature type="transmembrane region" description="Helical" evidence="1">
    <location>
        <begin position="17"/>
        <end position="36"/>
    </location>
</feature>
<accession>A0ABT4M7M6</accession>
<dbReference type="SUPFAM" id="SSF161070">
    <property type="entry name" value="SNF-like"/>
    <property type="match status" value="1"/>
</dbReference>
<sequence>MEITVFGDSFLDFIDSFTGNVMLPLSALISVVFVMWTWGKEDILTHTDIKDTAWAELFIFVAKFIAPVAILVVWVLG</sequence>
<name>A0ABT4M7M6_9BURK</name>
<comment type="caution">
    <text evidence="2">The sequence shown here is derived from an EMBL/GenBank/DDBJ whole genome shotgun (WGS) entry which is preliminary data.</text>
</comment>
<dbReference type="Proteomes" id="UP001068379">
    <property type="component" value="Unassembled WGS sequence"/>
</dbReference>
<protein>
    <submittedName>
        <fullName evidence="2">Uncharacterized protein</fullName>
    </submittedName>
</protein>
<dbReference type="EMBL" id="JAPWHE010000041">
    <property type="protein sequence ID" value="MCZ4331243.1"/>
    <property type="molecule type" value="Genomic_DNA"/>
</dbReference>
<keyword evidence="1" id="KW-1133">Transmembrane helix</keyword>
<organism evidence="2 3">
    <name type="scientific">Castellaniella denitrificans</name>
    <dbReference type="NCBI Taxonomy" id="56119"/>
    <lineage>
        <taxon>Bacteria</taxon>
        <taxon>Pseudomonadati</taxon>
        <taxon>Pseudomonadota</taxon>
        <taxon>Betaproteobacteria</taxon>
        <taxon>Burkholderiales</taxon>
        <taxon>Alcaligenaceae</taxon>
        <taxon>Castellaniella</taxon>
    </lineage>
</organism>